<gene>
    <name evidence="2" type="ORF">Prubr_23640</name>
</gene>
<dbReference type="InterPro" id="IPR025159">
    <property type="entry name" value="AbiEi_N"/>
</dbReference>
<protein>
    <recommendedName>
        <fullName evidence="1">AbiEi antitoxin N-terminal domain-containing protein</fullName>
    </recommendedName>
</protein>
<proteinExistence type="predicted"/>
<evidence type="ECO:0000259" key="1">
    <source>
        <dbReference type="Pfam" id="PF13338"/>
    </source>
</evidence>
<dbReference type="Gene3D" id="3.40.960.10">
    <property type="entry name" value="VSR Endonuclease"/>
    <property type="match status" value="1"/>
</dbReference>
<organism evidence="2 3">
    <name type="scientific">Polymorphospora rubra</name>
    <dbReference type="NCBI Taxonomy" id="338584"/>
    <lineage>
        <taxon>Bacteria</taxon>
        <taxon>Bacillati</taxon>
        <taxon>Actinomycetota</taxon>
        <taxon>Actinomycetes</taxon>
        <taxon>Micromonosporales</taxon>
        <taxon>Micromonosporaceae</taxon>
        <taxon>Polymorphospora</taxon>
    </lineage>
</organism>
<evidence type="ECO:0000313" key="2">
    <source>
        <dbReference type="EMBL" id="BCJ65343.1"/>
    </source>
</evidence>
<evidence type="ECO:0000313" key="3">
    <source>
        <dbReference type="Proteomes" id="UP000680866"/>
    </source>
</evidence>
<reference evidence="2" key="1">
    <citation type="submission" date="2020-08" db="EMBL/GenBank/DDBJ databases">
        <title>Whole genome shotgun sequence of Polymorphospora rubra NBRC 101157.</title>
        <authorList>
            <person name="Komaki H."/>
            <person name="Tamura T."/>
        </authorList>
    </citation>
    <scope>NUCLEOTIDE SEQUENCE</scope>
    <source>
        <strain evidence="2">NBRC 101157</strain>
    </source>
</reference>
<dbReference type="AlphaFoldDB" id="A0A810N0M7"/>
<keyword evidence="3" id="KW-1185">Reference proteome</keyword>
<name>A0A810N0M7_9ACTN</name>
<dbReference type="KEGG" id="pry:Prubr_23640"/>
<dbReference type="Pfam" id="PF13338">
    <property type="entry name" value="AbiEi_4"/>
    <property type="match status" value="1"/>
</dbReference>
<dbReference type="Proteomes" id="UP000680866">
    <property type="component" value="Chromosome"/>
</dbReference>
<dbReference type="SUPFAM" id="SSF52980">
    <property type="entry name" value="Restriction endonuclease-like"/>
    <property type="match status" value="1"/>
</dbReference>
<dbReference type="EMBL" id="AP023359">
    <property type="protein sequence ID" value="BCJ65343.1"/>
    <property type="molecule type" value="Genomic_DNA"/>
</dbReference>
<accession>A0A810N0M7</accession>
<feature type="domain" description="AbiEi antitoxin N-terminal" evidence="1">
    <location>
        <begin position="20"/>
        <end position="52"/>
    </location>
</feature>
<sequence>MRGGGAGSAIATLSGMTTWRYAELLARGLSPNQIRDRVRTGALHRVTRGTYVSGGQPSFVDRLHAVRQVLPPDTVFGFHTAARLYGFGVVPTGRIHVISPSGRPVPQISGVVGHQAVLPLLPVEVAGLPCAAPERVIVDLARICSRIDALAVVDAALRARASTPSALATEVALHDGLRGVRQAREVVPLGDPRPECRQESQLRMILLDGGLPAPEPQLWVFDAWDDPQFRLDLGYRRQRVGAEYDGRSHTDRERMRLDRRRHNWLAEHGWSMRYFTDVDIYRQPAQVVATMRAALAG</sequence>
<dbReference type="InterPro" id="IPR011335">
    <property type="entry name" value="Restrct_endonuc-II-like"/>
</dbReference>